<dbReference type="InterPro" id="IPR011342">
    <property type="entry name" value="Shikimate_DH"/>
</dbReference>
<dbReference type="InterPro" id="IPR046346">
    <property type="entry name" value="Aminoacid_DH-like_N_sf"/>
</dbReference>
<dbReference type="Pfam" id="PF18317">
    <property type="entry name" value="SDH_C"/>
    <property type="match status" value="1"/>
</dbReference>
<dbReference type="InterPro" id="IPR041121">
    <property type="entry name" value="SDH_C"/>
</dbReference>
<evidence type="ECO:0000256" key="6">
    <source>
        <dbReference type="ARBA" id="ARBA00023141"/>
    </source>
</evidence>
<dbReference type="Gene3D" id="3.40.50.720">
    <property type="entry name" value="NAD(P)-binding Rossmann-like Domain"/>
    <property type="match status" value="1"/>
</dbReference>
<dbReference type="InterPro" id="IPR013708">
    <property type="entry name" value="Shikimate_DH-bd_N"/>
</dbReference>
<evidence type="ECO:0000256" key="4">
    <source>
        <dbReference type="ARBA" id="ARBA00022857"/>
    </source>
</evidence>
<keyword evidence="6 8" id="KW-0057">Aromatic amino acid biosynthesis</keyword>
<evidence type="ECO:0000256" key="7">
    <source>
        <dbReference type="ARBA" id="ARBA00049442"/>
    </source>
</evidence>
<feature type="binding site" evidence="8">
    <location>
        <begin position="171"/>
        <end position="176"/>
    </location>
    <ligand>
        <name>NADP(+)</name>
        <dbReference type="ChEBI" id="CHEBI:58349"/>
    </ligand>
</feature>
<gene>
    <name evidence="8 12" type="primary">aroE</name>
    <name evidence="12" type="ORF">Q5741_03680</name>
</gene>
<keyword evidence="5 8" id="KW-0560">Oxidoreductase</keyword>
<feature type="binding site" evidence="8">
    <location>
        <position position="241"/>
    </location>
    <ligand>
        <name>shikimate</name>
        <dbReference type="ChEBI" id="CHEBI:36208"/>
    </ligand>
</feature>
<dbReference type="SUPFAM" id="SSF51735">
    <property type="entry name" value="NAD(P)-binding Rossmann-fold domains"/>
    <property type="match status" value="1"/>
</dbReference>
<dbReference type="PANTHER" id="PTHR21089:SF1">
    <property type="entry name" value="BIFUNCTIONAL 3-DEHYDROQUINATE DEHYDRATASE_SHIKIMATE DEHYDROGENASE, CHLOROPLASTIC"/>
    <property type="match status" value="1"/>
</dbReference>
<proteinExistence type="inferred from homology"/>
<sequence length="299" mass="32095">MSTKDQQTIVQAPGKGVHNGGRVLLGVMGDPIGHSKSPAMHQAALQKAGITGAYVPLEVTDSSLEAALLAVKTLNFRGVNVTIPHKVAVMDYLDEIDEEARRIGAVNTVVNDHGTLKGYNTDGRGYVRSLKDEAVPVLAGKTFMVLGAGGAARGIIYALAQEKPAKIIIVNRTRDKAEALVQEWSDLALMTSCTYEDAVHWLPVVDVLINTTSVGMHPHTDQMALQLEGLRSSAVVSDLIYNPLETKLLREAARLGCTTHGGLGMFINQGAIAFEYWFGFAPSVETMRATVLSSLNKES</sequence>
<dbReference type="SUPFAM" id="SSF53223">
    <property type="entry name" value="Aminoacid dehydrogenase-like, N-terminal domain"/>
    <property type="match status" value="1"/>
</dbReference>
<feature type="active site" description="Proton acceptor" evidence="8">
    <location>
        <position position="86"/>
    </location>
</feature>
<evidence type="ECO:0000259" key="11">
    <source>
        <dbReference type="Pfam" id="PF18317"/>
    </source>
</evidence>
<feature type="binding site" evidence="8">
    <location>
        <position position="269"/>
    </location>
    <ligand>
        <name>shikimate</name>
        <dbReference type="ChEBI" id="CHEBI:36208"/>
    </ligand>
</feature>
<keyword evidence="13" id="KW-1185">Reference proteome</keyword>
<comment type="pathway">
    <text evidence="1 8">Metabolic intermediate biosynthesis; chorismate biosynthesis; chorismate from D-erythrose 4-phosphate and phosphoenolpyruvate: step 4/7.</text>
</comment>
<keyword evidence="4 8" id="KW-0521">NADP</keyword>
<dbReference type="GO" id="GO:0004764">
    <property type="term" value="F:shikimate 3-dehydrogenase (NADP+) activity"/>
    <property type="evidence" value="ECO:0007669"/>
    <property type="project" value="UniProtKB-EC"/>
</dbReference>
<dbReference type="PANTHER" id="PTHR21089">
    <property type="entry name" value="SHIKIMATE DEHYDROGENASE"/>
    <property type="match status" value="1"/>
</dbReference>
<dbReference type="InterPro" id="IPR036291">
    <property type="entry name" value="NAD(P)-bd_dom_sf"/>
</dbReference>
<feature type="binding site" evidence="8">
    <location>
        <position position="262"/>
    </location>
    <ligand>
        <name>NADP(+)</name>
        <dbReference type="ChEBI" id="CHEBI:58349"/>
    </ligand>
</feature>
<name>A0ABT9C8E0_9BACL</name>
<comment type="similarity">
    <text evidence="8">Belongs to the shikimate dehydrogenase family.</text>
</comment>
<evidence type="ECO:0000313" key="12">
    <source>
        <dbReference type="EMBL" id="MDO7905509.1"/>
    </source>
</evidence>
<feature type="binding site" evidence="8">
    <location>
        <position position="239"/>
    </location>
    <ligand>
        <name>NADP(+)</name>
        <dbReference type="ChEBI" id="CHEBI:58349"/>
    </ligand>
</feature>
<dbReference type="NCBIfam" id="NF001319">
    <property type="entry name" value="PRK00258.3-3"/>
    <property type="match status" value="1"/>
</dbReference>
<dbReference type="RefSeq" id="WP_305022672.1">
    <property type="nucleotide sequence ID" value="NZ_JAUQTB010000001.1"/>
</dbReference>
<feature type="binding site" evidence="8">
    <location>
        <begin position="147"/>
        <end position="151"/>
    </location>
    <ligand>
        <name>NADP(+)</name>
        <dbReference type="ChEBI" id="CHEBI:58349"/>
    </ligand>
</feature>
<dbReference type="CDD" id="cd01065">
    <property type="entry name" value="NAD_bind_Shikimate_DH"/>
    <property type="match status" value="1"/>
</dbReference>
<dbReference type="InterPro" id="IPR022893">
    <property type="entry name" value="Shikimate_DH_fam"/>
</dbReference>
<comment type="subunit">
    <text evidence="8">Homodimer.</text>
</comment>
<dbReference type="Pfam" id="PF08501">
    <property type="entry name" value="Shikimate_dh_N"/>
    <property type="match status" value="1"/>
</dbReference>
<evidence type="ECO:0000256" key="2">
    <source>
        <dbReference type="ARBA" id="ARBA00012962"/>
    </source>
</evidence>
<feature type="binding site" evidence="8">
    <location>
        <begin position="35"/>
        <end position="37"/>
    </location>
    <ligand>
        <name>shikimate</name>
        <dbReference type="ChEBI" id="CHEBI:36208"/>
    </ligand>
</feature>
<dbReference type="EC" id="1.1.1.25" evidence="2 8"/>
<dbReference type="Pfam" id="PF01488">
    <property type="entry name" value="Shikimate_DH"/>
    <property type="match status" value="1"/>
</dbReference>
<evidence type="ECO:0000259" key="9">
    <source>
        <dbReference type="Pfam" id="PF01488"/>
    </source>
</evidence>
<evidence type="ECO:0000256" key="5">
    <source>
        <dbReference type="ARBA" id="ARBA00023002"/>
    </source>
</evidence>
<evidence type="ECO:0000256" key="3">
    <source>
        <dbReference type="ARBA" id="ARBA00022605"/>
    </source>
</evidence>
<feature type="binding site" evidence="8">
    <location>
        <position position="122"/>
    </location>
    <ligand>
        <name>shikimate</name>
        <dbReference type="ChEBI" id="CHEBI:36208"/>
    </ligand>
</feature>
<comment type="catalytic activity">
    <reaction evidence="7 8">
        <text>shikimate + NADP(+) = 3-dehydroshikimate + NADPH + H(+)</text>
        <dbReference type="Rhea" id="RHEA:17737"/>
        <dbReference type="ChEBI" id="CHEBI:15378"/>
        <dbReference type="ChEBI" id="CHEBI:16630"/>
        <dbReference type="ChEBI" id="CHEBI:36208"/>
        <dbReference type="ChEBI" id="CHEBI:57783"/>
        <dbReference type="ChEBI" id="CHEBI:58349"/>
        <dbReference type="EC" id="1.1.1.25"/>
    </reaction>
</comment>
<feature type="domain" description="Quinate/shikimate 5-dehydrogenase/glutamyl-tRNA reductase" evidence="9">
    <location>
        <begin position="133"/>
        <end position="214"/>
    </location>
</feature>
<dbReference type="HAMAP" id="MF_00222">
    <property type="entry name" value="Shikimate_DH_AroE"/>
    <property type="match status" value="1"/>
</dbReference>
<evidence type="ECO:0000256" key="8">
    <source>
        <dbReference type="HAMAP-Rule" id="MF_00222"/>
    </source>
</evidence>
<feature type="binding site" evidence="8">
    <location>
        <position position="82"/>
    </location>
    <ligand>
        <name>shikimate</name>
        <dbReference type="ChEBI" id="CHEBI:36208"/>
    </ligand>
</feature>
<dbReference type="EMBL" id="JAUQTB010000001">
    <property type="protein sequence ID" value="MDO7905509.1"/>
    <property type="molecule type" value="Genomic_DNA"/>
</dbReference>
<protein>
    <recommendedName>
        <fullName evidence="2 8">Shikimate dehydrogenase (NADP(+))</fullName>
        <shortName evidence="8">SDH</shortName>
        <ecNumber evidence="2 8">1.1.1.25</ecNumber>
    </recommendedName>
</protein>
<feature type="binding site" evidence="8">
    <location>
        <position position="98"/>
    </location>
    <ligand>
        <name>NADP(+)</name>
        <dbReference type="ChEBI" id="CHEBI:58349"/>
    </ligand>
</feature>
<evidence type="ECO:0000313" key="13">
    <source>
        <dbReference type="Proteomes" id="UP001240171"/>
    </source>
</evidence>
<feature type="binding site" evidence="8">
    <location>
        <position position="107"/>
    </location>
    <ligand>
        <name>shikimate</name>
        <dbReference type="ChEBI" id="CHEBI:36208"/>
    </ligand>
</feature>
<evidence type="ECO:0000256" key="1">
    <source>
        <dbReference type="ARBA" id="ARBA00004871"/>
    </source>
</evidence>
<feature type="domain" description="SDH C-terminal" evidence="11">
    <location>
        <begin position="262"/>
        <end position="292"/>
    </location>
</feature>
<comment type="caution">
    <text evidence="12">The sequence shown here is derived from an EMBL/GenBank/DDBJ whole genome shotgun (WGS) entry which is preliminary data.</text>
</comment>
<accession>A0ABT9C8E0</accession>
<reference evidence="12 13" key="1">
    <citation type="submission" date="2023-07" db="EMBL/GenBank/DDBJ databases">
        <title>Paenibacillus sp. JX-17 nov. isolated from soil.</title>
        <authorList>
            <person name="Wan Y."/>
            <person name="Liu B."/>
        </authorList>
    </citation>
    <scope>NUCLEOTIDE SEQUENCE [LARGE SCALE GENOMIC DNA]</scope>
    <source>
        <strain evidence="12 13">JX-17</strain>
    </source>
</reference>
<dbReference type="Gene3D" id="3.40.50.10860">
    <property type="entry name" value="Leucine Dehydrogenase, chain A, domain 1"/>
    <property type="match status" value="1"/>
</dbReference>
<evidence type="ECO:0000259" key="10">
    <source>
        <dbReference type="Pfam" id="PF08501"/>
    </source>
</evidence>
<dbReference type="InterPro" id="IPR006151">
    <property type="entry name" value="Shikm_DH/Glu-tRNA_Rdtase"/>
</dbReference>
<dbReference type="NCBIfam" id="TIGR00507">
    <property type="entry name" value="aroE"/>
    <property type="match status" value="1"/>
</dbReference>
<feature type="domain" description="Shikimate dehydrogenase substrate binding N-terminal" evidence="10">
    <location>
        <begin position="27"/>
        <end position="109"/>
    </location>
</feature>
<dbReference type="Proteomes" id="UP001240171">
    <property type="component" value="Unassembled WGS sequence"/>
</dbReference>
<organism evidence="12 13">
    <name type="scientific">Paenibacillus lacisoli</name>
    <dbReference type="NCBI Taxonomy" id="3064525"/>
    <lineage>
        <taxon>Bacteria</taxon>
        <taxon>Bacillati</taxon>
        <taxon>Bacillota</taxon>
        <taxon>Bacilli</taxon>
        <taxon>Bacillales</taxon>
        <taxon>Paenibacillaceae</taxon>
        <taxon>Paenibacillus</taxon>
    </lineage>
</organism>
<keyword evidence="3 8" id="KW-0028">Amino-acid biosynthesis</keyword>
<comment type="function">
    <text evidence="8">Involved in the biosynthesis of the chorismate, which leads to the biosynthesis of aromatic amino acids. Catalyzes the reversible NADPH linked reduction of 3-dehydroshikimate (DHSA) to yield shikimate (SA).</text>
</comment>